<dbReference type="GO" id="GO:0043022">
    <property type="term" value="F:ribosome binding"/>
    <property type="evidence" value="ECO:0007669"/>
    <property type="project" value="UniProtKB-UniRule"/>
</dbReference>
<feature type="binding site" evidence="4">
    <location>
        <begin position="17"/>
        <end position="22"/>
    </location>
    <ligand>
        <name>GTP</name>
        <dbReference type="ChEBI" id="CHEBI:37565"/>
    </ligand>
</feature>
<evidence type="ECO:0000256" key="5">
    <source>
        <dbReference type="SAM" id="Coils"/>
    </source>
</evidence>
<dbReference type="EMBL" id="FRAR01000009">
    <property type="protein sequence ID" value="SHK22814.1"/>
    <property type="molecule type" value="Genomic_DNA"/>
</dbReference>
<dbReference type="Gene3D" id="3.30.70.870">
    <property type="entry name" value="Elongation Factor G (Translational Gtpase), domain 3"/>
    <property type="match status" value="1"/>
</dbReference>
<dbReference type="OrthoDB" id="9804431at2"/>
<dbReference type="Gene3D" id="2.40.50.250">
    <property type="entry name" value="bipa protein"/>
    <property type="match status" value="1"/>
</dbReference>
<dbReference type="GO" id="GO:0009409">
    <property type="term" value="P:response to cold"/>
    <property type="evidence" value="ECO:0007669"/>
    <property type="project" value="UniProtKB-ARBA"/>
</dbReference>
<dbReference type="CDD" id="cd03691">
    <property type="entry name" value="BipA_TypA_II"/>
    <property type="match status" value="1"/>
</dbReference>
<dbReference type="FunFam" id="2.40.30.10:FF:000016">
    <property type="entry name" value="GTP-binding protein TypA"/>
    <property type="match status" value="1"/>
</dbReference>
<keyword evidence="4" id="KW-0694">RNA-binding</keyword>
<evidence type="ECO:0000313" key="8">
    <source>
        <dbReference type="Proteomes" id="UP000183997"/>
    </source>
</evidence>
<keyword evidence="4" id="KW-0820">tRNA-binding</keyword>
<evidence type="ECO:0000256" key="1">
    <source>
        <dbReference type="ARBA" id="ARBA00022741"/>
    </source>
</evidence>
<keyword evidence="4" id="KW-0699">rRNA-binding</keyword>
<proteinExistence type="inferred from homology"/>
<evidence type="ECO:0000259" key="6">
    <source>
        <dbReference type="PROSITE" id="PS51722"/>
    </source>
</evidence>
<organism evidence="7 8">
    <name type="scientific">Desulforamulus aeronauticus DSM 10349</name>
    <dbReference type="NCBI Taxonomy" id="1121421"/>
    <lineage>
        <taxon>Bacteria</taxon>
        <taxon>Bacillati</taxon>
        <taxon>Bacillota</taxon>
        <taxon>Clostridia</taxon>
        <taxon>Eubacteriales</taxon>
        <taxon>Peptococcaceae</taxon>
        <taxon>Desulforamulus</taxon>
    </lineage>
</organism>
<dbReference type="InterPro" id="IPR009000">
    <property type="entry name" value="Transl_B-barrel_sf"/>
</dbReference>
<dbReference type="Gene3D" id="3.30.70.240">
    <property type="match status" value="1"/>
</dbReference>
<dbReference type="NCBIfam" id="TIGR01394">
    <property type="entry name" value="TypA_BipA"/>
    <property type="match status" value="1"/>
</dbReference>
<dbReference type="Gene3D" id="2.40.30.10">
    <property type="entry name" value="Translation factors"/>
    <property type="match status" value="1"/>
</dbReference>
<dbReference type="GO" id="GO:0019843">
    <property type="term" value="F:rRNA binding"/>
    <property type="evidence" value="ECO:0007669"/>
    <property type="project" value="UniProtKB-KW"/>
</dbReference>
<dbReference type="Pfam" id="PF21018">
    <property type="entry name" value="BipA_C"/>
    <property type="match status" value="1"/>
</dbReference>
<dbReference type="SMART" id="SM00838">
    <property type="entry name" value="EFG_C"/>
    <property type="match status" value="1"/>
</dbReference>
<dbReference type="InterPro" id="IPR000640">
    <property type="entry name" value="EFG_V-like"/>
</dbReference>
<dbReference type="InterPro" id="IPR035647">
    <property type="entry name" value="EFG_III/V"/>
</dbReference>
<comment type="subcellular location">
    <subcellularLocation>
        <location evidence="4">Cytoplasm</location>
    </subcellularLocation>
    <text evidence="4">Binds to ribosomes.</text>
</comment>
<keyword evidence="1 4" id="KW-0547">Nucleotide-binding</keyword>
<evidence type="ECO:0000256" key="3">
    <source>
        <dbReference type="ARBA" id="ARBA00048548"/>
    </source>
</evidence>
<comment type="catalytic activity">
    <reaction evidence="3 4">
        <text>GTP + H2O = GDP + phosphate + H(+)</text>
        <dbReference type="Rhea" id="RHEA:19669"/>
        <dbReference type="ChEBI" id="CHEBI:15377"/>
        <dbReference type="ChEBI" id="CHEBI:15378"/>
        <dbReference type="ChEBI" id="CHEBI:37565"/>
        <dbReference type="ChEBI" id="CHEBI:43474"/>
        <dbReference type="ChEBI" id="CHEBI:58189"/>
    </reaction>
</comment>
<dbReference type="InterPro" id="IPR047043">
    <property type="entry name" value="BipA_III"/>
</dbReference>
<keyword evidence="4" id="KW-0963">Cytoplasm</keyword>
<dbReference type="InterPro" id="IPR000795">
    <property type="entry name" value="T_Tr_GTP-bd_dom"/>
</dbReference>
<dbReference type="RefSeq" id="WP_072911723.1">
    <property type="nucleotide sequence ID" value="NZ_FRAR01000009.1"/>
</dbReference>
<dbReference type="Pfam" id="PF22042">
    <property type="entry name" value="EF-G_D2"/>
    <property type="match status" value="1"/>
</dbReference>
<dbReference type="GO" id="GO:0003924">
    <property type="term" value="F:GTPase activity"/>
    <property type="evidence" value="ECO:0007669"/>
    <property type="project" value="UniProtKB-UniRule"/>
</dbReference>
<evidence type="ECO:0000313" key="7">
    <source>
        <dbReference type="EMBL" id="SHK22814.1"/>
    </source>
</evidence>
<dbReference type="InterPro" id="IPR047042">
    <property type="entry name" value="BipA_II"/>
</dbReference>
<reference evidence="8" key="1">
    <citation type="submission" date="2016-11" db="EMBL/GenBank/DDBJ databases">
        <authorList>
            <person name="Varghese N."/>
            <person name="Submissions S."/>
        </authorList>
    </citation>
    <scope>NUCLEOTIDE SEQUENCE [LARGE SCALE GENOMIC DNA]</scope>
    <source>
        <strain evidence="8">DSM 10349</strain>
    </source>
</reference>
<sequence length="612" mass="68261">MTSINEMRNIAIIAHVDHGKTTLVDGMLKQSGIFRENQVVQERVMDSNDLEKERGITILAKNTSVRYQGYKINIVDTPGHSDFGGEVERVLKMVDGVLLLVDASEGPMPQTRFVLRKALELNLVPVVVVNKIDRPDSRINEVIDEIYELFFELGASEEQLEFPVVYAIARAGKSTLDLDVPGTDLKPLFETIINNFPAPKGDPEGPLQMLVNNTEYDNYIGRIAVGRISQGSIAGGMNVVVSDHEGKLKSYRIGRVYVYEGLERVEVPRASCGEIAVVSGLEDIKIGETITDKENPAPLPPITVDEPTLEMTFVVNDSPFAGQEGDHITSRKLRARLHKEMEKNVSLRVQDTESPDVWKVAGRGELHLSILIETMRREGYELQVSKPEVIYKKGPDGELLEPMEMLLVDIPEDKMGPVMEMLGNRKGEMVNMGPNGPGQLRLEFKVPARGLIGFRSQLLSETRGLAIMNHTFLGHEPFKGEIKRRYQGVLIAFESGEATFYGLNSVQDRGTLFVTPGTKVYEGMVVGEHVREQDIEVNICKKKQLTNHRASTAEATVKLEEARVMSLEEALEYLSDDELLEVTPQSLRIRKKFLDKNERARAKKQAAQASAV</sequence>
<name>A0A1M6QRF1_9FIRM</name>
<dbReference type="FunFam" id="3.40.50.300:FF:000055">
    <property type="entry name" value="GTP-binding protein TypA"/>
    <property type="match status" value="1"/>
</dbReference>
<dbReference type="PRINTS" id="PR00315">
    <property type="entry name" value="ELONGATNFCT"/>
</dbReference>
<comment type="function">
    <text evidence="4">A 50S ribosomal subunit assembly protein with GTPase activity, required for 50S subunit assembly at low temperatures, may also play a role in translation. Binds GTP and analogs. Binds the 70S ribosome between the 30S and 50S subunits, in a similar position as ribosome-bound EF-G; it contacts a number of ribosomal proteins, both rRNAs and the A-site tRNA.</text>
</comment>
<dbReference type="InterPro" id="IPR006298">
    <property type="entry name" value="BipA"/>
</dbReference>
<dbReference type="InterPro" id="IPR005225">
    <property type="entry name" value="Small_GTP-bd"/>
</dbReference>
<dbReference type="Pfam" id="PF00679">
    <property type="entry name" value="EFG_C"/>
    <property type="match status" value="1"/>
</dbReference>
<dbReference type="NCBIfam" id="TIGR00231">
    <property type="entry name" value="small_GTP"/>
    <property type="match status" value="1"/>
</dbReference>
<comment type="subunit">
    <text evidence="4">Monomer.</text>
</comment>
<feature type="coiled-coil region" evidence="5">
    <location>
        <begin position="550"/>
        <end position="610"/>
    </location>
</feature>
<dbReference type="InterPro" id="IPR031157">
    <property type="entry name" value="G_TR_CS"/>
</dbReference>
<dbReference type="FunFam" id="2.40.50.250:FF:000001">
    <property type="entry name" value="GTP-binding protein TypA"/>
    <property type="match status" value="1"/>
</dbReference>
<feature type="binding site" evidence="4">
    <location>
        <begin position="130"/>
        <end position="133"/>
    </location>
    <ligand>
        <name>GTP</name>
        <dbReference type="ChEBI" id="CHEBI:37565"/>
    </ligand>
</feature>
<dbReference type="InterPro" id="IPR047041">
    <property type="entry name" value="BipA_GTP-bd_dom"/>
</dbReference>
<dbReference type="SUPFAM" id="SSF52540">
    <property type="entry name" value="P-loop containing nucleoside triphosphate hydrolases"/>
    <property type="match status" value="1"/>
</dbReference>
<dbReference type="Gene3D" id="3.40.50.300">
    <property type="entry name" value="P-loop containing nucleotide triphosphate hydrolases"/>
    <property type="match status" value="1"/>
</dbReference>
<dbReference type="EC" id="3.6.5.-" evidence="4"/>
<dbReference type="InterPro" id="IPR048876">
    <property type="entry name" value="BipA_C"/>
</dbReference>
<dbReference type="Pfam" id="PF00009">
    <property type="entry name" value="GTP_EFTU"/>
    <property type="match status" value="1"/>
</dbReference>
<dbReference type="CDD" id="cd16263">
    <property type="entry name" value="BipA_III"/>
    <property type="match status" value="1"/>
</dbReference>
<comment type="similarity">
    <text evidence="4">Belongs to the TRAFAC class translation factor GTPase superfamily. Classic translation factor GTPase family. BipA subfamily.</text>
</comment>
<protein>
    <recommendedName>
        <fullName evidence="4">Large ribosomal subunit assembly factor BipA</fullName>
        <ecNumber evidence="4">3.6.5.-</ecNumber>
    </recommendedName>
    <alternativeName>
        <fullName evidence="4">GTP-binding protein BipA</fullName>
    </alternativeName>
</protein>
<dbReference type="PROSITE" id="PS00301">
    <property type="entry name" value="G_TR_1"/>
    <property type="match status" value="1"/>
</dbReference>
<dbReference type="GO" id="GO:0005829">
    <property type="term" value="C:cytosol"/>
    <property type="evidence" value="ECO:0007669"/>
    <property type="project" value="TreeGrafter"/>
</dbReference>
<dbReference type="InterPro" id="IPR042116">
    <property type="entry name" value="TypA/BipA_C"/>
</dbReference>
<keyword evidence="4" id="KW-0378">Hydrolase</keyword>
<keyword evidence="8" id="KW-1185">Reference proteome</keyword>
<dbReference type="CDD" id="cd03710">
    <property type="entry name" value="BipA_TypA_C"/>
    <property type="match status" value="1"/>
</dbReference>
<gene>
    <name evidence="4" type="primary">bipA</name>
    <name evidence="7" type="ORF">SAMN02745123_01147</name>
</gene>
<dbReference type="PANTHER" id="PTHR42908">
    <property type="entry name" value="TRANSLATION ELONGATION FACTOR-RELATED"/>
    <property type="match status" value="1"/>
</dbReference>
<evidence type="ECO:0000256" key="4">
    <source>
        <dbReference type="HAMAP-Rule" id="MF_00849"/>
    </source>
</evidence>
<keyword evidence="2 4" id="KW-0342">GTP-binding</keyword>
<dbReference type="GO" id="GO:0000049">
    <property type="term" value="F:tRNA binding"/>
    <property type="evidence" value="ECO:0007669"/>
    <property type="project" value="UniProtKB-KW"/>
</dbReference>
<dbReference type="SUPFAM" id="SSF54980">
    <property type="entry name" value="EF-G C-terminal domain-like"/>
    <property type="match status" value="2"/>
</dbReference>
<dbReference type="GO" id="GO:0005525">
    <property type="term" value="F:GTP binding"/>
    <property type="evidence" value="ECO:0007669"/>
    <property type="project" value="UniProtKB-UniRule"/>
</dbReference>
<dbReference type="GO" id="GO:1990904">
    <property type="term" value="C:ribonucleoprotein complex"/>
    <property type="evidence" value="ECO:0007669"/>
    <property type="project" value="TreeGrafter"/>
</dbReference>
<dbReference type="InterPro" id="IPR053905">
    <property type="entry name" value="EF-G-like_DII"/>
</dbReference>
<feature type="domain" description="Tr-type G" evidence="6">
    <location>
        <begin position="5"/>
        <end position="200"/>
    </location>
</feature>
<keyword evidence="5" id="KW-0175">Coiled coil</keyword>
<dbReference type="STRING" id="1121421.SAMN02745123_01147"/>
<accession>A0A1M6QRF1</accession>
<evidence type="ECO:0000256" key="2">
    <source>
        <dbReference type="ARBA" id="ARBA00023134"/>
    </source>
</evidence>
<dbReference type="PANTHER" id="PTHR42908:SF8">
    <property type="entry name" value="TR-TYPE G DOMAIN-CONTAINING PROTEIN"/>
    <property type="match status" value="1"/>
</dbReference>
<dbReference type="GO" id="GO:0000027">
    <property type="term" value="P:ribosomal large subunit assembly"/>
    <property type="evidence" value="ECO:0007669"/>
    <property type="project" value="UniProtKB-UniRule"/>
</dbReference>
<dbReference type="AlphaFoldDB" id="A0A1M6QRF1"/>
<keyword evidence="4" id="KW-0690">Ribosome biogenesis</keyword>
<dbReference type="FunFam" id="3.30.70.240:FF:000002">
    <property type="entry name" value="GTP-binding protein TypA"/>
    <property type="match status" value="1"/>
</dbReference>
<dbReference type="SUPFAM" id="SSF50447">
    <property type="entry name" value="Translation proteins"/>
    <property type="match status" value="1"/>
</dbReference>
<dbReference type="Proteomes" id="UP000183997">
    <property type="component" value="Unassembled WGS sequence"/>
</dbReference>
<dbReference type="CDD" id="cd01891">
    <property type="entry name" value="TypA_BipA"/>
    <property type="match status" value="1"/>
</dbReference>
<dbReference type="InterPro" id="IPR027417">
    <property type="entry name" value="P-loop_NTPase"/>
</dbReference>
<dbReference type="HAMAP" id="MF_00849">
    <property type="entry name" value="BipA"/>
    <property type="match status" value="1"/>
</dbReference>
<dbReference type="PROSITE" id="PS51722">
    <property type="entry name" value="G_TR_2"/>
    <property type="match status" value="1"/>
</dbReference>
<dbReference type="GO" id="GO:0010467">
    <property type="term" value="P:gene expression"/>
    <property type="evidence" value="ECO:0007669"/>
    <property type="project" value="UniProtKB-ARBA"/>
</dbReference>
<dbReference type="InterPro" id="IPR035651">
    <property type="entry name" value="BipA_V"/>
</dbReference>
<dbReference type="FunFam" id="3.30.70.870:FF:000003">
    <property type="entry name" value="GTP-binding protein TypA"/>
    <property type="match status" value="1"/>
</dbReference>